<dbReference type="AlphaFoldDB" id="A0A0T7GDR0"/>
<evidence type="ECO:0000313" key="3">
    <source>
        <dbReference type="Proteomes" id="UP000039660"/>
    </source>
</evidence>
<dbReference type="EMBL" id="CCRK01000002">
    <property type="protein sequence ID" value="CDZ45439.1"/>
    <property type="molecule type" value="Genomic_DNA"/>
</dbReference>
<gene>
    <name evidence="2" type="ORF">NGAL_HAMBI1189_08600</name>
</gene>
<evidence type="ECO:0000259" key="1">
    <source>
        <dbReference type="Pfam" id="PF13649"/>
    </source>
</evidence>
<proteinExistence type="predicted"/>
<organism evidence="2 3">
    <name type="scientific">Neorhizobium galegae bv. officinalis</name>
    <dbReference type="NCBI Taxonomy" id="323656"/>
    <lineage>
        <taxon>Bacteria</taxon>
        <taxon>Pseudomonadati</taxon>
        <taxon>Pseudomonadota</taxon>
        <taxon>Alphaproteobacteria</taxon>
        <taxon>Hyphomicrobiales</taxon>
        <taxon>Rhizobiaceae</taxon>
        <taxon>Rhizobium/Agrobacterium group</taxon>
        <taxon>Neorhizobium</taxon>
    </lineage>
</organism>
<feature type="domain" description="Methyltransferase" evidence="1">
    <location>
        <begin position="57"/>
        <end position="107"/>
    </location>
</feature>
<dbReference type="Proteomes" id="UP000039660">
    <property type="component" value="Unassembled WGS sequence"/>
</dbReference>
<dbReference type="RefSeq" id="WP_080954991.1">
    <property type="nucleotide sequence ID" value="NZ_CCRK01000002.1"/>
</dbReference>
<dbReference type="Pfam" id="PF13649">
    <property type="entry name" value="Methyltransf_25"/>
    <property type="match status" value="1"/>
</dbReference>
<dbReference type="CDD" id="cd02440">
    <property type="entry name" value="AdoMet_MTases"/>
    <property type="match status" value="1"/>
</dbReference>
<accession>A0A0T7GDR0</accession>
<sequence length="211" mass="23565">MAESKDEILKDVANYYAGRIAEHGQTAAGVDWNSQAGQFMRFNQLLKVVDASKPYSIADIGCGYGALLDHLAQLGHATRYVGVDIALPMIEAARSRFAASSGVAFKLGNSPGEIVDYSVASGIFNVRLGRTDEEWLAYLIEALDMMNATSRKGFSFNCLTSYSDADRMRSDLYYANPPDLFDLCKRRYSRQVALLHDYELYEFTIIVRKQL</sequence>
<evidence type="ECO:0000313" key="2">
    <source>
        <dbReference type="EMBL" id="CDZ45439.1"/>
    </source>
</evidence>
<dbReference type="InterPro" id="IPR041698">
    <property type="entry name" value="Methyltransf_25"/>
</dbReference>
<dbReference type="Gene3D" id="3.40.50.150">
    <property type="entry name" value="Vaccinia Virus protein VP39"/>
    <property type="match status" value="1"/>
</dbReference>
<reference evidence="2 3" key="1">
    <citation type="submission" date="2014-08" db="EMBL/GenBank/DDBJ databases">
        <authorList>
            <person name="Chen Y.-H."/>
        </authorList>
    </citation>
    <scope>NUCLEOTIDE SEQUENCE [LARGE SCALE GENOMIC DNA]</scope>
</reference>
<name>A0A0T7GDR0_NEOGA</name>
<protein>
    <submittedName>
        <fullName evidence="2">SAM-binding motif containing protein</fullName>
    </submittedName>
</protein>
<dbReference type="SUPFAM" id="SSF53335">
    <property type="entry name" value="S-adenosyl-L-methionine-dependent methyltransferases"/>
    <property type="match status" value="1"/>
</dbReference>
<dbReference type="InterPro" id="IPR029063">
    <property type="entry name" value="SAM-dependent_MTases_sf"/>
</dbReference>